<dbReference type="CDD" id="cd03457">
    <property type="entry name" value="intradiol_dioxygenase_like"/>
    <property type="match status" value="1"/>
</dbReference>
<sequence>MERDPARKIPKIRYLSRREMLGLMGSATAAVAFVGCGGGEQSGQSGSGGTTSAPTVESAGTGTETASTCVVRPEQTEGPYFVDAGLNRSDIREESEGVPLDLIFNVSRIDASAACTPLANALVDIWQCDALGQYSGVEGNTGETFLRGHQVTDESGNARFTTIFPGWYQGRAVHIHFKIRDTPESERGYEFTSQLYFDDALTDQVHTQEPYAEKGERDRTNSDDGIFQGGGDELLVPLTENAQGYEGTFAIALDTAYLE</sequence>
<feature type="domain" description="Intradiol ring-cleavage dioxygenases" evidence="2">
    <location>
        <begin position="77"/>
        <end position="180"/>
    </location>
</feature>
<feature type="region of interest" description="Disordered" evidence="1">
    <location>
        <begin position="208"/>
        <end position="232"/>
    </location>
</feature>
<keyword evidence="3" id="KW-0223">Dioxygenase</keyword>
<reference evidence="3" key="1">
    <citation type="submission" date="2020-02" db="EMBL/GenBank/DDBJ databases">
        <authorList>
            <person name="Meier V. D."/>
        </authorList>
    </citation>
    <scope>NUCLEOTIDE SEQUENCE</scope>
    <source>
        <strain evidence="3">AVDCRST_MAG14</strain>
    </source>
</reference>
<dbReference type="GO" id="GO:0008199">
    <property type="term" value="F:ferric iron binding"/>
    <property type="evidence" value="ECO:0007669"/>
    <property type="project" value="InterPro"/>
</dbReference>
<dbReference type="Pfam" id="PF00775">
    <property type="entry name" value="Dioxygenase_C"/>
    <property type="match status" value="1"/>
</dbReference>
<dbReference type="PANTHER" id="PTHR34315:SF1">
    <property type="entry name" value="INTRADIOL RING-CLEAVAGE DIOXYGENASES DOMAIN-CONTAINING PROTEIN-RELATED"/>
    <property type="match status" value="1"/>
</dbReference>
<dbReference type="InterPro" id="IPR000627">
    <property type="entry name" value="Intradiol_dOase_C"/>
</dbReference>
<protein>
    <submittedName>
        <fullName evidence="3">Dioxygenase</fullName>
    </submittedName>
</protein>
<dbReference type="InterPro" id="IPR015889">
    <property type="entry name" value="Intradiol_dOase_core"/>
</dbReference>
<name>A0A6J4R3Q7_9ACTN</name>
<evidence type="ECO:0000256" key="1">
    <source>
        <dbReference type="SAM" id="MobiDB-lite"/>
    </source>
</evidence>
<dbReference type="PANTHER" id="PTHR34315">
    <property type="match status" value="1"/>
</dbReference>
<feature type="compositionally biased region" description="Gly residues" evidence="1">
    <location>
        <begin position="40"/>
        <end position="49"/>
    </location>
</feature>
<keyword evidence="3" id="KW-0560">Oxidoreductase</keyword>
<feature type="compositionally biased region" description="Basic and acidic residues" evidence="1">
    <location>
        <begin position="211"/>
        <end position="222"/>
    </location>
</feature>
<evidence type="ECO:0000313" key="3">
    <source>
        <dbReference type="EMBL" id="CAA9454803.1"/>
    </source>
</evidence>
<proteinExistence type="predicted"/>
<dbReference type="EMBL" id="CADCVG010000059">
    <property type="protein sequence ID" value="CAA9454803.1"/>
    <property type="molecule type" value="Genomic_DNA"/>
</dbReference>
<gene>
    <name evidence="3" type="ORF">AVDCRST_MAG14-1443</name>
</gene>
<accession>A0A6J4R3Q7</accession>
<dbReference type="SUPFAM" id="SSF49482">
    <property type="entry name" value="Aromatic compound dioxygenase"/>
    <property type="match status" value="1"/>
</dbReference>
<dbReference type="AlphaFoldDB" id="A0A6J4R3Q7"/>
<dbReference type="Gene3D" id="2.60.130.10">
    <property type="entry name" value="Aromatic compound dioxygenase"/>
    <property type="match status" value="1"/>
</dbReference>
<feature type="compositionally biased region" description="Polar residues" evidence="1">
    <location>
        <begin position="53"/>
        <end position="67"/>
    </location>
</feature>
<feature type="region of interest" description="Disordered" evidence="1">
    <location>
        <begin position="40"/>
        <end position="67"/>
    </location>
</feature>
<evidence type="ECO:0000259" key="2">
    <source>
        <dbReference type="Pfam" id="PF00775"/>
    </source>
</evidence>
<organism evidence="3">
    <name type="scientific">uncultured Rubrobacteraceae bacterium</name>
    <dbReference type="NCBI Taxonomy" id="349277"/>
    <lineage>
        <taxon>Bacteria</taxon>
        <taxon>Bacillati</taxon>
        <taxon>Actinomycetota</taxon>
        <taxon>Rubrobacteria</taxon>
        <taxon>Rubrobacterales</taxon>
        <taxon>Rubrobacteraceae</taxon>
        <taxon>environmental samples</taxon>
    </lineage>
</organism>
<dbReference type="GO" id="GO:0016702">
    <property type="term" value="F:oxidoreductase activity, acting on single donors with incorporation of molecular oxygen, incorporation of two atoms of oxygen"/>
    <property type="evidence" value="ECO:0007669"/>
    <property type="project" value="InterPro"/>
</dbReference>